<evidence type="ECO:0000313" key="3">
    <source>
        <dbReference type="Proteomes" id="UP000494245"/>
    </source>
</evidence>
<dbReference type="CDD" id="cd03465">
    <property type="entry name" value="URO-D_like"/>
    <property type="match status" value="1"/>
</dbReference>
<dbReference type="Gene3D" id="3.20.20.210">
    <property type="match status" value="1"/>
</dbReference>
<reference evidence="2 3" key="2">
    <citation type="submission" date="2020-05" db="EMBL/GenBank/DDBJ databases">
        <title>Draft genome sequence of Desulfovibrio sp. strainFSS-1.</title>
        <authorList>
            <person name="Shimoshige H."/>
            <person name="Kobayashi H."/>
            <person name="Maekawa T."/>
        </authorList>
    </citation>
    <scope>NUCLEOTIDE SEQUENCE [LARGE SCALE GENOMIC DNA]</scope>
    <source>
        <strain evidence="2 3">SIID29052-01</strain>
    </source>
</reference>
<sequence>MNSLDRVFAAVKGEPADRRAFSLVLSLYGAKLTGCSLSEYYSKPEAYLAGQRAVVDLVDPDILFTPFALTLEAQAFGCTLKHFDTAPPNVIRPACKGLNDLATLRAPDMAKDPGLRYLVESTRLLAREFGGEKPIAAVLTAPMDLPALLVTIGEWIEALLFNFEVRDELLGRASNHFVALASAMLEAGASFVATPAVFINPRFLTPGMVREHVVPPLSSAFSRVPGPIVFHHGGNPLAAHLDMFKTLPNVLGFALDHRDSFAEARAIVGDNPVLLGNLSGPHLPGLSPEGAYDRTQAILSEREADPRFIFCTSSADVPWSTPLETVKAVGRAVRDAGREMT</sequence>
<dbReference type="InterPro" id="IPR000257">
    <property type="entry name" value="Uroporphyrinogen_deCOase"/>
</dbReference>
<name>A0A6V8LJ78_9BACT</name>
<reference evidence="2 3" key="1">
    <citation type="submission" date="2020-04" db="EMBL/GenBank/DDBJ databases">
        <authorList>
            <consortium name="Desulfovibrio sp. FSS-1 genome sequencing consortium"/>
            <person name="Shimoshige H."/>
            <person name="Kobayashi H."/>
            <person name="Maekawa T."/>
        </authorList>
    </citation>
    <scope>NUCLEOTIDE SEQUENCE [LARGE SCALE GENOMIC DNA]</scope>
    <source>
        <strain evidence="2 3">SIID29052-01</strain>
    </source>
</reference>
<dbReference type="Proteomes" id="UP000494245">
    <property type="component" value="Unassembled WGS sequence"/>
</dbReference>
<proteinExistence type="predicted"/>
<feature type="domain" description="Uroporphyrinogen decarboxylase (URO-D)" evidence="1">
    <location>
        <begin position="4"/>
        <end position="335"/>
    </location>
</feature>
<dbReference type="EMBL" id="BLTE01000002">
    <property type="protein sequence ID" value="GFK92792.1"/>
    <property type="molecule type" value="Genomic_DNA"/>
</dbReference>
<accession>A0A6V8LJ78</accession>
<dbReference type="InterPro" id="IPR052024">
    <property type="entry name" value="Methanogen_methyltrans"/>
</dbReference>
<protein>
    <recommendedName>
        <fullName evidence="1">Uroporphyrinogen decarboxylase (URO-D) domain-containing protein</fullName>
    </recommendedName>
</protein>
<evidence type="ECO:0000313" key="2">
    <source>
        <dbReference type="EMBL" id="GFK92792.1"/>
    </source>
</evidence>
<evidence type="ECO:0000259" key="1">
    <source>
        <dbReference type="Pfam" id="PF01208"/>
    </source>
</evidence>
<dbReference type="GO" id="GO:0004853">
    <property type="term" value="F:uroporphyrinogen decarboxylase activity"/>
    <property type="evidence" value="ECO:0007669"/>
    <property type="project" value="InterPro"/>
</dbReference>
<dbReference type="AlphaFoldDB" id="A0A6V8LJ78"/>
<dbReference type="RefSeq" id="WP_173081226.1">
    <property type="nucleotide sequence ID" value="NZ_BLTE01000002.1"/>
</dbReference>
<keyword evidence="3" id="KW-1185">Reference proteome</keyword>
<dbReference type="PANTHER" id="PTHR47099:SF1">
    <property type="entry name" value="METHYLCOBAMIDE:COM METHYLTRANSFERASE MTBA"/>
    <property type="match status" value="1"/>
</dbReference>
<dbReference type="InterPro" id="IPR038071">
    <property type="entry name" value="UROD/MetE-like_sf"/>
</dbReference>
<dbReference type="SUPFAM" id="SSF51726">
    <property type="entry name" value="UROD/MetE-like"/>
    <property type="match status" value="1"/>
</dbReference>
<dbReference type="Pfam" id="PF01208">
    <property type="entry name" value="URO-D"/>
    <property type="match status" value="1"/>
</dbReference>
<dbReference type="GO" id="GO:0006779">
    <property type="term" value="P:porphyrin-containing compound biosynthetic process"/>
    <property type="evidence" value="ECO:0007669"/>
    <property type="project" value="InterPro"/>
</dbReference>
<comment type="caution">
    <text evidence="2">The sequence shown here is derived from an EMBL/GenBank/DDBJ whole genome shotgun (WGS) entry which is preliminary data.</text>
</comment>
<dbReference type="PANTHER" id="PTHR47099">
    <property type="entry name" value="METHYLCOBAMIDE:COM METHYLTRANSFERASE MTBA"/>
    <property type="match status" value="1"/>
</dbReference>
<gene>
    <name evidence="2" type="ORF">NNJEOMEG_00619</name>
</gene>
<organism evidence="2 3">
    <name type="scientific">Fundidesulfovibrio magnetotacticus</name>
    <dbReference type="NCBI Taxonomy" id="2730080"/>
    <lineage>
        <taxon>Bacteria</taxon>
        <taxon>Pseudomonadati</taxon>
        <taxon>Thermodesulfobacteriota</taxon>
        <taxon>Desulfovibrionia</taxon>
        <taxon>Desulfovibrionales</taxon>
        <taxon>Desulfovibrionaceae</taxon>
        <taxon>Fundidesulfovibrio</taxon>
    </lineage>
</organism>